<name>A0ABT9V8W4_9BACL</name>
<proteinExistence type="predicted"/>
<dbReference type="PROSITE" id="PS51459">
    <property type="entry name" value="FIDO"/>
    <property type="match status" value="1"/>
</dbReference>
<reference evidence="2 3" key="1">
    <citation type="submission" date="2023-07" db="EMBL/GenBank/DDBJ databases">
        <title>Genomic Encyclopedia of Type Strains, Phase IV (KMG-IV): sequencing the most valuable type-strain genomes for metagenomic binning, comparative biology and taxonomic classification.</title>
        <authorList>
            <person name="Goeker M."/>
        </authorList>
    </citation>
    <scope>NUCLEOTIDE SEQUENCE [LARGE SCALE GENOMIC DNA]</scope>
    <source>
        <strain evidence="2 3">DSM 23948</strain>
    </source>
</reference>
<protein>
    <submittedName>
        <fullName evidence="2">Prophage maintenance system killer protein</fullName>
    </submittedName>
</protein>
<dbReference type="RefSeq" id="WP_307151869.1">
    <property type="nucleotide sequence ID" value="NZ_JAUSTU010000026.1"/>
</dbReference>
<dbReference type="InterPro" id="IPR036597">
    <property type="entry name" value="Fido-like_dom_sf"/>
</dbReference>
<comment type="caution">
    <text evidence="2">The sequence shown here is derived from an EMBL/GenBank/DDBJ whole genome shotgun (WGS) entry which is preliminary data.</text>
</comment>
<evidence type="ECO:0000313" key="3">
    <source>
        <dbReference type="Proteomes" id="UP001231362"/>
    </source>
</evidence>
<dbReference type="Pfam" id="PF02661">
    <property type="entry name" value="Fic"/>
    <property type="match status" value="1"/>
</dbReference>
<feature type="domain" description="Fido" evidence="1">
    <location>
        <begin position="81"/>
        <end position="213"/>
    </location>
</feature>
<dbReference type="SUPFAM" id="SSF140931">
    <property type="entry name" value="Fic-like"/>
    <property type="match status" value="1"/>
</dbReference>
<sequence>MNIKNKYSLSDRESRFLLKKSIVALVHSASRLENVNTTFPQTKTIVEGMSVSGVPMDDIQVILNLKNAYQYVWKLPQTSEFNLELACKINSFISYNESLEWGVLRTGNVGIHGVDYTPAVPVESEIRAAIEEIRNCNMSETYKALKYMYFAMRAQLFWDGNKRTAIVSANTIMMLNGTGIININEKQLEHWNSLLSEFYESNLDDKIIQWTYENCIHGIDY</sequence>
<dbReference type="EMBL" id="JAUSTU010000026">
    <property type="protein sequence ID" value="MDQ0157403.1"/>
    <property type="molecule type" value="Genomic_DNA"/>
</dbReference>
<organism evidence="2 3">
    <name type="scientific">Anoxybacillus andreesenii</name>
    <dbReference type="NCBI Taxonomy" id="1325932"/>
    <lineage>
        <taxon>Bacteria</taxon>
        <taxon>Bacillati</taxon>
        <taxon>Bacillota</taxon>
        <taxon>Bacilli</taxon>
        <taxon>Bacillales</taxon>
        <taxon>Anoxybacillaceae</taxon>
        <taxon>Anoxybacillus</taxon>
    </lineage>
</organism>
<keyword evidence="3" id="KW-1185">Reference proteome</keyword>
<dbReference type="Proteomes" id="UP001231362">
    <property type="component" value="Unassembled WGS sequence"/>
</dbReference>
<dbReference type="Gene3D" id="1.10.3290.10">
    <property type="entry name" value="Fido-like domain"/>
    <property type="match status" value="1"/>
</dbReference>
<accession>A0ABT9V8W4</accession>
<dbReference type="InterPro" id="IPR003812">
    <property type="entry name" value="Fido"/>
</dbReference>
<evidence type="ECO:0000313" key="2">
    <source>
        <dbReference type="EMBL" id="MDQ0157403.1"/>
    </source>
</evidence>
<gene>
    <name evidence="2" type="ORF">J2S07_003738</name>
</gene>
<evidence type="ECO:0000259" key="1">
    <source>
        <dbReference type="PROSITE" id="PS51459"/>
    </source>
</evidence>